<dbReference type="SUPFAM" id="SSF56487">
    <property type="entry name" value="SRCR-like"/>
    <property type="match status" value="2"/>
</dbReference>
<dbReference type="InterPro" id="IPR001695">
    <property type="entry name" value="Lysyl_oxidase"/>
</dbReference>
<keyword evidence="11" id="KW-0801">TPQ</keyword>
<evidence type="ECO:0000256" key="12">
    <source>
        <dbReference type="ARBA" id="ARBA00022989"/>
    </source>
</evidence>
<dbReference type="EC" id="1.4.3.13" evidence="18"/>
<evidence type="ECO:0000256" key="10">
    <source>
        <dbReference type="ARBA" id="ARBA00022737"/>
    </source>
</evidence>
<dbReference type="PROSITE" id="PS00420">
    <property type="entry name" value="SRCR_1"/>
    <property type="match status" value="2"/>
</dbReference>
<keyword evidence="16 20" id="KW-1015">Disulfide bond</keyword>
<evidence type="ECO:0000313" key="24">
    <source>
        <dbReference type="Proteomes" id="UP000827092"/>
    </source>
</evidence>
<keyword evidence="15" id="KW-0472">Membrane</keyword>
<evidence type="ECO:0000256" key="18">
    <source>
        <dbReference type="ARBA" id="ARBA00038869"/>
    </source>
</evidence>
<accession>A0AAV6UUM0</accession>
<dbReference type="Proteomes" id="UP000827092">
    <property type="component" value="Unassembled WGS sequence"/>
</dbReference>
<feature type="disulfide bond" evidence="20">
    <location>
        <begin position="302"/>
        <end position="363"/>
    </location>
</feature>
<evidence type="ECO:0000256" key="7">
    <source>
        <dbReference type="ARBA" id="ARBA00022692"/>
    </source>
</evidence>
<dbReference type="GO" id="GO:0016020">
    <property type="term" value="C:membrane"/>
    <property type="evidence" value="ECO:0007669"/>
    <property type="project" value="UniProtKB-SubCell"/>
</dbReference>
<evidence type="ECO:0000256" key="20">
    <source>
        <dbReference type="PROSITE-ProRule" id="PRU00196"/>
    </source>
</evidence>
<reference evidence="23 24" key="1">
    <citation type="journal article" date="2022" name="Nat. Ecol. Evol.">
        <title>A masculinizing supergene underlies an exaggerated male reproductive morph in a spider.</title>
        <authorList>
            <person name="Hendrickx F."/>
            <person name="De Corte Z."/>
            <person name="Sonet G."/>
            <person name="Van Belleghem S.M."/>
            <person name="Kostlbacher S."/>
            <person name="Vangestel C."/>
        </authorList>
    </citation>
    <scope>NUCLEOTIDE SEQUENCE [LARGE SCALE GENOMIC DNA]</scope>
    <source>
        <strain evidence="23">W744_W776</strain>
    </source>
</reference>
<keyword evidence="7" id="KW-0812">Transmembrane</keyword>
<keyword evidence="10" id="KW-0677">Repeat</keyword>
<sequence>MPKQNSRRSSKNSEANAGNLVDKWKAHDTYAPLRFGFNTILTRSQTAFIRITNDESNLKLFCDPLMHCPPGKPHLLEVLKGEYGSIPRTIITRSCVKHLKITKKLNKKLDEYKDEGLRKNLLEELTEFQEEKGLKTPPHDEKQSEKDSGDGKMDDIKALEIQQEKKKEEAMKKAEREKSVSKTDYLKQIHDAADYYVEHKVSAENIDKGAEDPDNQQSPFRSIPDNPRRRRRNMVPTSLLAVSVLVVASLVRGQDAPVYPDGSIRLVGGRNPTEGNVEVFYRGRWGSVCDDEWDIREAYIVCKMLGYNRAVRATFNSQFGRGRDLIWMDNMFCTGREFRLDRCRFDGWGVHDCNHAEAAGVVCDGQRARAIPQGPPGSAPTPSEVAPIVPVPPPVVAKTAIRLVTEKDLTIRLVGGRTTTEGRVEVRMPQGWGLMCGDGWGIMEANVVCNQLGLGHAKSAVQSGTYGGHHNSMILSGVKCKGSEHNVADCLHDKVGRVFCPGEENIAGVTCSASLPDLVVDEKEIERTSYIDNIPMSNLQCALEENCLSSSAYDRTRPGWQFLQRRVLRFTARIGNFGTTDFRPFLAKSSWQWHACHLHYHSMEVFAHFDIIDSRGTKVAEGHKASFCLEDNECHTNIPKKYACANYGDQGISVGCVDTYHHNIDCQWVDITDLRPGTYYFKVSVNPELKVSELSYDNNAATCIVHFDYVSAQVYNCTLGRP</sequence>
<feature type="region of interest" description="Disordered" evidence="21">
    <location>
        <begin position="128"/>
        <end position="155"/>
    </location>
</feature>
<dbReference type="Gene3D" id="3.10.250.10">
    <property type="entry name" value="SRCR-like domain"/>
    <property type="match status" value="2"/>
</dbReference>
<organism evidence="23 24">
    <name type="scientific">Oedothorax gibbosus</name>
    <dbReference type="NCBI Taxonomy" id="931172"/>
    <lineage>
        <taxon>Eukaryota</taxon>
        <taxon>Metazoa</taxon>
        <taxon>Ecdysozoa</taxon>
        <taxon>Arthropoda</taxon>
        <taxon>Chelicerata</taxon>
        <taxon>Arachnida</taxon>
        <taxon>Araneae</taxon>
        <taxon>Araneomorphae</taxon>
        <taxon>Entelegynae</taxon>
        <taxon>Araneoidea</taxon>
        <taxon>Linyphiidae</taxon>
        <taxon>Erigoninae</taxon>
        <taxon>Oedothorax</taxon>
    </lineage>
</organism>
<dbReference type="FunFam" id="3.10.250.10:FF:000016">
    <property type="entry name" value="Scavenger receptor cysteine-rich protein type 12"/>
    <property type="match status" value="1"/>
</dbReference>
<evidence type="ECO:0000256" key="5">
    <source>
        <dbReference type="ARBA" id="ARBA00022477"/>
    </source>
</evidence>
<protein>
    <recommendedName>
        <fullName evidence="18">protein-lysine 6-oxidase</fullName>
        <ecNumber evidence="18">1.4.3.13</ecNumber>
    </recommendedName>
</protein>
<keyword evidence="9" id="KW-0732">Signal</keyword>
<dbReference type="InterPro" id="IPR036772">
    <property type="entry name" value="SRCR-like_dom_sf"/>
</dbReference>
<proteinExistence type="inferred from homology"/>
<keyword evidence="13" id="KW-0560">Oxidoreductase</keyword>
<keyword evidence="12" id="KW-1133">Transmembrane helix</keyword>
<dbReference type="GO" id="GO:0005507">
    <property type="term" value="F:copper ion binding"/>
    <property type="evidence" value="ECO:0007669"/>
    <property type="project" value="InterPro"/>
</dbReference>
<evidence type="ECO:0000256" key="4">
    <source>
        <dbReference type="ARBA" id="ARBA00007492"/>
    </source>
</evidence>
<evidence type="ECO:0000256" key="3">
    <source>
        <dbReference type="ARBA" id="ARBA00004239"/>
    </source>
</evidence>
<dbReference type="PANTHER" id="PTHR45817:SF4">
    <property type="entry name" value="LYSYL OXIDASE-LIKE-RELATED"/>
    <property type="match status" value="1"/>
</dbReference>
<feature type="region of interest" description="Disordered" evidence="21">
    <location>
        <begin position="207"/>
        <end position="231"/>
    </location>
</feature>
<comment type="similarity">
    <text evidence="4">Belongs to the lysyl oxidase family.</text>
</comment>
<name>A0AAV6UUM0_9ARAC</name>
<comment type="caution">
    <text evidence="23">The sequence shown here is derived from an EMBL/GenBank/DDBJ whole genome shotgun (WGS) entry which is preliminary data.</text>
</comment>
<dbReference type="AlphaFoldDB" id="A0AAV6UUM0"/>
<evidence type="ECO:0000256" key="17">
    <source>
        <dbReference type="ARBA" id="ARBA00023180"/>
    </source>
</evidence>
<feature type="disulfide bond" evidence="20">
    <location>
        <begin position="480"/>
        <end position="490"/>
    </location>
</feature>
<dbReference type="GO" id="GO:0005615">
    <property type="term" value="C:extracellular space"/>
    <property type="evidence" value="ECO:0007669"/>
    <property type="project" value="TreeGrafter"/>
</dbReference>
<dbReference type="SMART" id="SM00202">
    <property type="entry name" value="SR"/>
    <property type="match status" value="2"/>
</dbReference>
<evidence type="ECO:0000256" key="11">
    <source>
        <dbReference type="ARBA" id="ARBA00022772"/>
    </source>
</evidence>
<feature type="disulfide bond" evidence="20">
    <location>
        <begin position="333"/>
        <end position="343"/>
    </location>
</feature>
<dbReference type="InterPro" id="IPR050912">
    <property type="entry name" value="LOX-like_protein"/>
</dbReference>
<dbReference type="PROSITE" id="PS50287">
    <property type="entry name" value="SRCR_2"/>
    <property type="match status" value="2"/>
</dbReference>
<evidence type="ECO:0000256" key="21">
    <source>
        <dbReference type="SAM" id="MobiDB-lite"/>
    </source>
</evidence>
<evidence type="ECO:0000256" key="13">
    <source>
        <dbReference type="ARBA" id="ARBA00023002"/>
    </source>
</evidence>
<comment type="cofactor">
    <cofactor evidence="1">
        <name>Cu cation</name>
        <dbReference type="ChEBI" id="CHEBI:23378"/>
    </cofactor>
</comment>
<dbReference type="EMBL" id="JAFNEN010000272">
    <property type="protein sequence ID" value="KAG8187468.1"/>
    <property type="molecule type" value="Genomic_DNA"/>
</dbReference>
<feature type="domain" description="SRCR" evidence="22">
    <location>
        <begin position="411"/>
        <end position="512"/>
    </location>
</feature>
<dbReference type="Pfam" id="PF01186">
    <property type="entry name" value="Lysyl_oxidase"/>
    <property type="match status" value="1"/>
</dbReference>
<evidence type="ECO:0000256" key="2">
    <source>
        <dbReference type="ARBA" id="ARBA00004167"/>
    </source>
</evidence>
<dbReference type="PANTHER" id="PTHR45817">
    <property type="entry name" value="LYSYL OXIDASE-LIKE-RELATED"/>
    <property type="match status" value="1"/>
</dbReference>
<evidence type="ECO:0000256" key="6">
    <source>
        <dbReference type="ARBA" id="ARBA00022525"/>
    </source>
</evidence>
<evidence type="ECO:0000256" key="15">
    <source>
        <dbReference type="ARBA" id="ARBA00023136"/>
    </source>
</evidence>
<dbReference type="InterPro" id="IPR019828">
    <property type="entry name" value="Lysyl_oxidase_CS"/>
</dbReference>
<dbReference type="InterPro" id="IPR001190">
    <property type="entry name" value="SRCR"/>
</dbReference>
<evidence type="ECO:0000256" key="8">
    <source>
        <dbReference type="ARBA" id="ARBA00022723"/>
    </source>
</evidence>
<dbReference type="PRINTS" id="PR00074">
    <property type="entry name" value="LYSYLOXIDASE"/>
</dbReference>
<keyword evidence="24" id="KW-1185">Reference proteome</keyword>
<evidence type="ECO:0000256" key="9">
    <source>
        <dbReference type="ARBA" id="ARBA00022729"/>
    </source>
</evidence>
<evidence type="ECO:0000256" key="14">
    <source>
        <dbReference type="ARBA" id="ARBA00023008"/>
    </source>
</evidence>
<feature type="disulfide bond" evidence="20">
    <location>
        <begin position="289"/>
        <end position="353"/>
    </location>
</feature>
<evidence type="ECO:0000256" key="1">
    <source>
        <dbReference type="ARBA" id="ARBA00001935"/>
    </source>
</evidence>
<evidence type="ECO:0000256" key="19">
    <source>
        <dbReference type="ARBA" id="ARBA00047861"/>
    </source>
</evidence>
<comment type="catalytic activity">
    <reaction evidence="19">
        <text>L-lysyl-[protein] + O2 + H2O = (S)-2-amino-6-oxohexanoyl-[protein] + H2O2 + NH4(+)</text>
        <dbReference type="Rhea" id="RHEA:24544"/>
        <dbReference type="Rhea" id="RHEA-COMP:9752"/>
        <dbReference type="Rhea" id="RHEA-COMP:12448"/>
        <dbReference type="ChEBI" id="CHEBI:15377"/>
        <dbReference type="ChEBI" id="CHEBI:15379"/>
        <dbReference type="ChEBI" id="CHEBI:16240"/>
        <dbReference type="ChEBI" id="CHEBI:28938"/>
        <dbReference type="ChEBI" id="CHEBI:29969"/>
        <dbReference type="ChEBI" id="CHEBI:131803"/>
        <dbReference type="EC" id="1.4.3.13"/>
    </reaction>
</comment>
<gene>
    <name evidence="23" type="ORF">JTE90_009537</name>
</gene>
<feature type="disulfide bond" evidence="20">
    <location>
        <begin position="436"/>
        <end position="500"/>
    </location>
</feature>
<keyword evidence="5" id="KW-0886">LTQ</keyword>
<dbReference type="Pfam" id="PF00530">
    <property type="entry name" value="SRCR"/>
    <property type="match status" value="2"/>
</dbReference>
<evidence type="ECO:0000313" key="23">
    <source>
        <dbReference type="EMBL" id="KAG8187468.1"/>
    </source>
</evidence>
<keyword evidence="8" id="KW-0479">Metal-binding</keyword>
<keyword evidence="17" id="KW-0325">Glycoprotein</keyword>
<feature type="domain" description="SRCR" evidence="22">
    <location>
        <begin position="264"/>
        <end position="364"/>
    </location>
</feature>
<dbReference type="FunFam" id="3.10.250.10:FF:000001">
    <property type="entry name" value="Lysyl oxidase 4 isoform X1"/>
    <property type="match status" value="1"/>
</dbReference>
<dbReference type="GO" id="GO:0004720">
    <property type="term" value="F:protein-lysine 6-oxidase activity"/>
    <property type="evidence" value="ECO:0007669"/>
    <property type="project" value="UniProtKB-EC"/>
</dbReference>
<comment type="subcellular location">
    <subcellularLocation>
        <location evidence="2">Membrane</location>
        <topology evidence="2">Single-pass membrane protein</topology>
    </subcellularLocation>
    <subcellularLocation>
        <location evidence="3">Secreted</location>
        <location evidence="3">Extracellular space</location>
    </subcellularLocation>
</comment>
<dbReference type="PROSITE" id="PS00926">
    <property type="entry name" value="LYSYL_OXIDASE"/>
    <property type="match status" value="1"/>
</dbReference>
<feature type="compositionally biased region" description="Basic and acidic residues" evidence="21">
    <location>
        <begin position="129"/>
        <end position="155"/>
    </location>
</feature>
<evidence type="ECO:0000256" key="16">
    <source>
        <dbReference type="ARBA" id="ARBA00023157"/>
    </source>
</evidence>
<keyword evidence="14" id="KW-0186">Copper</keyword>
<comment type="caution">
    <text evidence="20">Lacks conserved residue(s) required for the propagation of feature annotation.</text>
</comment>
<dbReference type="PRINTS" id="PR00258">
    <property type="entry name" value="SPERACTRCPTR"/>
</dbReference>
<keyword evidence="6" id="KW-0964">Secreted</keyword>
<evidence type="ECO:0000259" key="22">
    <source>
        <dbReference type="PROSITE" id="PS50287"/>
    </source>
</evidence>